<evidence type="ECO:0000256" key="2">
    <source>
        <dbReference type="SAM" id="SignalP"/>
    </source>
</evidence>
<evidence type="ECO:0000313" key="3">
    <source>
        <dbReference type="EMBL" id="PVX31154.1"/>
    </source>
</evidence>
<evidence type="ECO:0000313" key="4">
    <source>
        <dbReference type="Proteomes" id="UP000245890"/>
    </source>
</evidence>
<sequence length="121" mass="12613">MRILLLASTLCLLPLAPASAQIWGGPVPASAGGSAAARGIQIAPQPRSARSEIRAGERSGQLTRGEARQLRRAGGGNTALADRIGRDGLSESEAAELDTRALLLHEDIVRARSNGVSRPKK</sequence>
<feature type="chain" id="PRO_5015556696" description="DUF4148 domain-containing protein" evidence="2">
    <location>
        <begin position="21"/>
        <end position="121"/>
    </location>
</feature>
<keyword evidence="2" id="KW-0732">Signal</keyword>
<evidence type="ECO:0000256" key="1">
    <source>
        <dbReference type="SAM" id="MobiDB-lite"/>
    </source>
</evidence>
<keyword evidence="4" id="KW-1185">Reference proteome</keyword>
<proteinExistence type="predicted"/>
<accession>A0A2U0SIH3</accession>
<dbReference type="RefSeq" id="WP_116470542.1">
    <property type="nucleotide sequence ID" value="NZ_QENQ01000001.1"/>
</dbReference>
<feature type="signal peptide" evidence="2">
    <location>
        <begin position="1"/>
        <end position="20"/>
    </location>
</feature>
<name>A0A2U0SIH3_9SPHN</name>
<dbReference type="OrthoDB" id="7571993at2"/>
<evidence type="ECO:0008006" key="5">
    <source>
        <dbReference type="Google" id="ProtNLM"/>
    </source>
</evidence>
<protein>
    <recommendedName>
        <fullName evidence="5">DUF4148 domain-containing protein</fullName>
    </recommendedName>
</protein>
<organism evidence="3 4">
    <name type="scientific">Sphingomonas pokkalii</name>
    <dbReference type="NCBI Taxonomy" id="2175090"/>
    <lineage>
        <taxon>Bacteria</taxon>
        <taxon>Pseudomonadati</taxon>
        <taxon>Pseudomonadota</taxon>
        <taxon>Alphaproteobacteria</taxon>
        <taxon>Sphingomonadales</taxon>
        <taxon>Sphingomonadaceae</taxon>
        <taxon>Sphingomonas</taxon>
    </lineage>
</organism>
<dbReference type="AlphaFoldDB" id="A0A2U0SIH3"/>
<reference evidence="3 4" key="1">
    <citation type="submission" date="2018-05" db="EMBL/GenBank/DDBJ databases">
        <title>Description of Sphingomonas pokkalii sp nov, isolated from the rhizosphere of saline tolerant pokkali rice and its draft genome analysis.</title>
        <authorList>
            <person name="Menon R."/>
            <person name="Kumari S."/>
            <person name="Rameshkumar N."/>
        </authorList>
    </citation>
    <scope>NUCLEOTIDE SEQUENCE [LARGE SCALE GENOMIC DNA]</scope>
    <source>
        <strain evidence="3 4">L3B27</strain>
    </source>
</reference>
<feature type="region of interest" description="Disordered" evidence="1">
    <location>
        <begin position="38"/>
        <end position="79"/>
    </location>
</feature>
<comment type="caution">
    <text evidence="3">The sequence shown here is derived from an EMBL/GenBank/DDBJ whole genome shotgun (WGS) entry which is preliminary data.</text>
</comment>
<dbReference type="Proteomes" id="UP000245890">
    <property type="component" value="Unassembled WGS sequence"/>
</dbReference>
<dbReference type="EMBL" id="QENQ01000001">
    <property type="protein sequence ID" value="PVX31154.1"/>
    <property type="molecule type" value="Genomic_DNA"/>
</dbReference>
<gene>
    <name evidence="3" type="ORF">DD559_18915</name>
</gene>